<organism evidence="2 3">
    <name type="scientific">Saccharibacillus brassicae</name>
    <dbReference type="NCBI Taxonomy" id="2583377"/>
    <lineage>
        <taxon>Bacteria</taxon>
        <taxon>Bacillati</taxon>
        <taxon>Bacillota</taxon>
        <taxon>Bacilli</taxon>
        <taxon>Bacillales</taxon>
        <taxon>Paenibacillaceae</taxon>
        <taxon>Saccharibacillus</taxon>
    </lineage>
</organism>
<dbReference type="InterPro" id="IPR009711">
    <property type="entry name" value="UPF0473"/>
</dbReference>
<dbReference type="RefSeq" id="WP_141446157.1">
    <property type="nucleotide sequence ID" value="NZ_CBCSAZ010000001.1"/>
</dbReference>
<gene>
    <name evidence="2" type="ORF">FFV09_02145</name>
</gene>
<dbReference type="EMBL" id="CP041217">
    <property type="protein sequence ID" value="QDH19770.1"/>
    <property type="molecule type" value="Genomic_DNA"/>
</dbReference>
<accession>A0A4Y6USN0</accession>
<name>A0A4Y6USN0_SACBS</name>
<sequence length="106" mass="11997">MSEHEHNHNHAHGDHAGHDHSEDEEIVVAFSDEDGNEKEMVLVQTFDVGEDVYALLLERNNPEADGFILRLEEEDGETVLVNIEEEEEWAKVEAAYNELVAAQGEE</sequence>
<evidence type="ECO:0000313" key="2">
    <source>
        <dbReference type="EMBL" id="QDH19770.1"/>
    </source>
</evidence>
<proteinExistence type="predicted"/>
<protein>
    <submittedName>
        <fullName evidence="2">DUF1292 domain-containing protein</fullName>
    </submittedName>
</protein>
<reference evidence="2 3" key="1">
    <citation type="submission" date="2019-06" db="EMBL/GenBank/DDBJ databases">
        <title>Saccharibacillus brassicae sp. nov., an endophytic bacterium isolated from Chinese cabbage seeds (Brassica pekinensis).</title>
        <authorList>
            <person name="Jiang L."/>
            <person name="Lee J."/>
            <person name="Kim S.W."/>
        </authorList>
    </citation>
    <scope>NUCLEOTIDE SEQUENCE [LARGE SCALE GENOMIC DNA]</scope>
    <source>
        <strain evidence="3">KCTC 43072 / ATSA2</strain>
    </source>
</reference>
<feature type="region of interest" description="Disordered" evidence="1">
    <location>
        <begin position="1"/>
        <end position="25"/>
    </location>
</feature>
<keyword evidence="3" id="KW-1185">Reference proteome</keyword>
<dbReference type="KEGG" id="saca:FFV09_02145"/>
<dbReference type="OrthoDB" id="2376281at2"/>
<evidence type="ECO:0000313" key="3">
    <source>
        <dbReference type="Proteomes" id="UP000316968"/>
    </source>
</evidence>
<evidence type="ECO:0000256" key="1">
    <source>
        <dbReference type="SAM" id="MobiDB-lite"/>
    </source>
</evidence>
<feature type="compositionally biased region" description="Basic and acidic residues" evidence="1">
    <location>
        <begin position="1"/>
        <end position="21"/>
    </location>
</feature>
<dbReference type="Pfam" id="PF06949">
    <property type="entry name" value="DUF1292"/>
    <property type="match status" value="1"/>
</dbReference>
<dbReference type="AlphaFoldDB" id="A0A4Y6USN0"/>
<dbReference type="Proteomes" id="UP000316968">
    <property type="component" value="Chromosome"/>
</dbReference>